<feature type="transmembrane region" description="Helical" evidence="6">
    <location>
        <begin position="230"/>
        <end position="255"/>
    </location>
</feature>
<feature type="transmembrane region" description="Helical" evidence="6">
    <location>
        <begin position="375"/>
        <end position="394"/>
    </location>
</feature>
<evidence type="ECO:0000313" key="8">
    <source>
        <dbReference type="Proteomes" id="UP000191661"/>
    </source>
</evidence>
<evidence type="ECO:0000256" key="4">
    <source>
        <dbReference type="ARBA" id="ARBA00022989"/>
    </source>
</evidence>
<evidence type="ECO:0000256" key="5">
    <source>
        <dbReference type="ARBA" id="ARBA00023136"/>
    </source>
</evidence>
<evidence type="ECO:0000256" key="2">
    <source>
        <dbReference type="ARBA" id="ARBA00022475"/>
    </source>
</evidence>
<sequence>MSNRLARGSILILIGNIIFRVGGFVYRFLMGQLLGPSSYGILSYTLQFQGILQVLSAGGLPPAIAKYVAEYTAIDERALARQTIYTSLKIMLFLGILFGFLMVFFIAPYLAALNPKMPGLLYPLQAVGFIVPFSVIVGAFRGAFQGVIKMEYILATRATEQISMIIFATLLVLLGYSAFGAVMGSVIGFAASAILSIIIFQKYMWKYVPKPEVEYKFSIYEELKLAKKMIFFAVPVTITALAEMLIFAISTFVIAKLLGDTFTGYFGAADPISRFPLIISTSLATTILPAVSAAFSTKNQNLLSKYVSQSYKYSMLIVIPMCIGISLFSTPILQITFPKFLDAAPALSILVIGMTFYSLFAISSSIVQGIGNPRIPMYVLVTGAIATFILNWLMVPIYGIVGGAIATTIACFLIMIPILKMSFSLTNTKAPISFIGKVVISSLLMGLIILIIPNTVLGLILGIIACPIIYLVFLILLRSFSEEDINAIRRFSHKFGPLSNIINKVLKVIERFI</sequence>
<keyword evidence="4 6" id="KW-1133">Transmembrane helix</keyword>
<dbReference type="GO" id="GO:0005886">
    <property type="term" value="C:plasma membrane"/>
    <property type="evidence" value="ECO:0007669"/>
    <property type="project" value="UniProtKB-SubCell"/>
</dbReference>
<feature type="transmembrane region" description="Helical" evidence="6">
    <location>
        <begin position="152"/>
        <end position="173"/>
    </location>
</feature>
<dbReference type="Proteomes" id="UP000191661">
    <property type="component" value="Unassembled WGS sequence"/>
</dbReference>
<feature type="transmembrane region" description="Helical" evidence="6">
    <location>
        <begin position="179"/>
        <end position="200"/>
    </location>
</feature>
<organism evidence="7 8">
    <name type="scientific">Methanobrevibacter arboriphilus JCM 13429 = DSM 1125</name>
    <dbReference type="NCBI Taxonomy" id="1300164"/>
    <lineage>
        <taxon>Archaea</taxon>
        <taxon>Methanobacteriati</taxon>
        <taxon>Methanobacteriota</taxon>
        <taxon>Methanomada group</taxon>
        <taxon>Methanobacteria</taxon>
        <taxon>Methanobacteriales</taxon>
        <taxon>Methanobacteriaceae</taxon>
        <taxon>Methanobrevibacter</taxon>
    </lineage>
</organism>
<feature type="transmembrane region" description="Helical" evidence="6">
    <location>
        <begin position="90"/>
        <end position="110"/>
    </location>
</feature>
<dbReference type="CDD" id="cd13128">
    <property type="entry name" value="MATE_Wzx_like"/>
    <property type="match status" value="1"/>
</dbReference>
<evidence type="ECO:0000313" key="7">
    <source>
        <dbReference type="EMBL" id="OQD58557.1"/>
    </source>
</evidence>
<keyword evidence="2" id="KW-1003">Cell membrane</keyword>
<keyword evidence="8" id="KW-1185">Reference proteome</keyword>
<feature type="transmembrane region" description="Helical" evidence="6">
    <location>
        <begin position="122"/>
        <end position="140"/>
    </location>
</feature>
<keyword evidence="3 6" id="KW-0812">Transmembrane</keyword>
<feature type="transmembrane region" description="Helical" evidence="6">
    <location>
        <begin position="50"/>
        <end position="69"/>
    </location>
</feature>
<dbReference type="PANTHER" id="PTHR30250:SF21">
    <property type="entry name" value="LIPID II FLIPPASE MURJ"/>
    <property type="match status" value="1"/>
</dbReference>
<feature type="transmembrane region" description="Helical" evidence="6">
    <location>
        <begin position="431"/>
        <end position="452"/>
    </location>
</feature>
<evidence type="ECO:0000256" key="3">
    <source>
        <dbReference type="ARBA" id="ARBA00022692"/>
    </source>
</evidence>
<proteinExistence type="predicted"/>
<feature type="transmembrane region" description="Helical" evidence="6">
    <location>
        <begin position="400"/>
        <end position="419"/>
    </location>
</feature>
<comment type="caution">
    <text evidence="7">The sequence shown here is derived from an EMBL/GenBank/DDBJ whole genome shotgun (WGS) entry which is preliminary data.</text>
</comment>
<comment type="subcellular location">
    <subcellularLocation>
        <location evidence="1">Cell membrane</location>
        <topology evidence="1">Multi-pass membrane protein</topology>
    </subcellularLocation>
</comment>
<reference evidence="7 8" key="1">
    <citation type="submission" date="2014-12" db="EMBL/GenBank/DDBJ databases">
        <title>Genome sequence of Methanobrevibacter arboriphilicus DH1, DSM1125.</title>
        <authorList>
            <person name="Poehlein A."/>
            <person name="Thauer R.K."/>
            <person name="Seedorf H."/>
            <person name="Daniel R."/>
        </authorList>
    </citation>
    <scope>NUCLEOTIDE SEQUENCE [LARGE SCALE GENOMIC DNA]</scope>
    <source>
        <strain evidence="7 8">DH1</strain>
    </source>
</reference>
<dbReference type="RefSeq" id="WP_080460541.1">
    <property type="nucleotide sequence ID" value="NZ_JXMW01000012.1"/>
</dbReference>
<dbReference type="InterPro" id="IPR050833">
    <property type="entry name" value="Poly_Biosynth_Transport"/>
</dbReference>
<name>A0A1V6N1R6_METAZ</name>
<feature type="transmembrane region" description="Helical" evidence="6">
    <location>
        <begin position="316"/>
        <end position="337"/>
    </location>
</feature>
<feature type="transmembrane region" description="Helical" evidence="6">
    <location>
        <begin position="12"/>
        <end position="30"/>
    </location>
</feature>
<feature type="transmembrane region" description="Helical" evidence="6">
    <location>
        <begin position="343"/>
        <end position="363"/>
    </location>
</feature>
<dbReference type="PANTHER" id="PTHR30250">
    <property type="entry name" value="PST FAMILY PREDICTED COLANIC ACID TRANSPORTER"/>
    <property type="match status" value="1"/>
</dbReference>
<dbReference type="InterPro" id="IPR002797">
    <property type="entry name" value="Polysacc_synth"/>
</dbReference>
<accession>A0A1V6N1R6</accession>
<dbReference type="Pfam" id="PF01943">
    <property type="entry name" value="Polysacc_synt"/>
    <property type="match status" value="1"/>
</dbReference>
<dbReference type="OrthoDB" id="19148at2157"/>
<protein>
    <submittedName>
        <fullName evidence="7">Putative transporter protein</fullName>
    </submittedName>
</protein>
<dbReference type="EMBL" id="JXMW01000012">
    <property type="protein sequence ID" value="OQD58557.1"/>
    <property type="molecule type" value="Genomic_DNA"/>
</dbReference>
<evidence type="ECO:0000256" key="1">
    <source>
        <dbReference type="ARBA" id="ARBA00004651"/>
    </source>
</evidence>
<feature type="transmembrane region" description="Helical" evidence="6">
    <location>
        <begin position="275"/>
        <end position="295"/>
    </location>
</feature>
<evidence type="ECO:0000256" key="6">
    <source>
        <dbReference type="SAM" id="Phobius"/>
    </source>
</evidence>
<keyword evidence="5 6" id="KW-0472">Membrane</keyword>
<gene>
    <name evidence="7" type="ORF">MBBAR_12c00310</name>
</gene>
<dbReference type="AlphaFoldDB" id="A0A1V6N1R6"/>
<feature type="transmembrane region" description="Helical" evidence="6">
    <location>
        <begin position="458"/>
        <end position="480"/>
    </location>
</feature>